<dbReference type="EMBL" id="KI913974">
    <property type="protein sequence ID" value="ETV97178.1"/>
    <property type="molecule type" value="Genomic_DNA"/>
</dbReference>
<organism evidence="2">
    <name type="scientific">Aphanomyces invadans</name>
    <dbReference type="NCBI Taxonomy" id="157072"/>
    <lineage>
        <taxon>Eukaryota</taxon>
        <taxon>Sar</taxon>
        <taxon>Stramenopiles</taxon>
        <taxon>Oomycota</taxon>
        <taxon>Saprolegniomycetes</taxon>
        <taxon>Saprolegniales</taxon>
        <taxon>Verrucalvaceae</taxon>
        <taxon>Aphanomyces</taxon>
    </lineage>
</organism>
<evidence type="ECO:0000313" key="2">
    <source>
        <dbReference type="EMBL" id="ETV97178.1"/>
    </source>
</evidence>
<name>A0A024TT13_9STRA</name>
<accession>A0A024TT13</accession>
<dbReference type="RefSeq" id="XP_008874424.1">
    <property type="nucleotide sequence ID" value="XM_008876202.1"/>
</dbReference>
<gene>
    <name evidence="2" type="ORF">H310_09974</name>
</gene>
<dbReference type="VEuPathDB" id="FungiDB:H310_09974"/>
<dbReference type="OrthoDB" id="64873at2759"/>
<reference evidence="2" key="1">
    <citation type="submission" date="2013-12" db="EMBL/GenBank/DDBJ databases">
        <title>The Genome Sequence of Aphanomyces invadans NJM9701.</title>
        <authorList>
            <consortium name="The Broad Institute Genomics Platform"/>
            <person name="Russ C."/>
            <person name="Tyler B."/>
            <person name="van West P."/>
            <person name="Dieguez-Uribeondo J."/>
            <person name="Young S.K."/>
            <person name="Zeng Q."/>
            <person name="Gargeya S."/>
            <person name="Fitzgerald M."/>
            <person name="Abouelleil A."/>
            <person name="Alvarado L."/>
            <person name="Chapman S.B."/>
            <person name="Gainer-Dewar J."/>
            <person name="Goldberg J."/>
            <person name="Griggs A."/>
            <person name="Gujja S."/>
            <person name="Hansen M."/>
            <person name="Howarth C."/>
            <person name="Imamovic A."/>
            <person name="Ireland A."/>
            <person name="Larimer J."/>
            <person name="McCowan C."/>
            <person name="Murphy C."/>
            <person name="Pearson M."/>
            <person name="Poon T.W."/>
            <person name="Priest M."/>
            <person name="Roberts A."/>
            <person name="Saif S."/>
            <person name="Shea T."/>
            <person name="Sykes S."/>
            <person name="Wortman J."/>
            <person name="Nusbaum C."/>
            <person name="Birren B."/>
        </authorList>
    </citation>
    <scope>NUCLEOTIDE SEQUENCE [LARGE SCALE GENOMIC DNA]</scope>
    <source>
        <strain evidence="2">NJM9701</strain>
    </source>
</reference>
<sequence length="143" mass="16627">MAAERASSRKVTSFMRVQEPRWIVAKRYRDRVWTLTDSMLTVSTDERRKFNTYFVQQGKAWPGKLHGIQVETQDGKWMKAVANNKTQWAMWMQAFQNLNPVKDTRSTPAKLVSFSEHVRVRTIPAADDEDDMATNSLSDDEDR</sequence>
<proteinExistence type="predicted"/>
<dbReference type="GeneID" id="20087024"/>
<feature type="region of interest" description="Disordered" evidence="1">
    <location>
        <begin position="123"/>
        <end position="143"/>
    </location>
</feature>
<evidence type="ECO:0000256" key="1">
    <source>
        <dbReference type="SAM" id="MobiDB-lite"/>
    </source>
</evidence>
<evidence type="ECO:0008006" key="3">
    <source>
        <dbReference type="Google" id="ProtNLM"/>
    </source>
</evidence>
<protein>
    <recommendedName>
        <fullName evidence="3">PH domain-containing protein</fullName>
    </recommendedName>
</protein>
<feature type="compositionally biased region" description="Acidic residues" evidence="1">
    <location>
        <begin position="126"/>
        <end position="143"/>
    </location>
</feature>
<dbReference type="AlphaFoldDB" id="A0A024TT13"/>